<sequence>MFWKKALVYPSVVLGAAAAGVFATAAAASAHGYVSAPPSRQALCATKAVSDCGAIQFEPQSVEGVKGLKSCDGGLPQFKVLSDNSRAWPARNVGTSLDFTWVFTARHRTSNWEYFIGNTRVGVVDGGNAQPEAVVTHKVNLGGFRGRQTILAVWNIGDTPMAFYSCVDVNIGGTGGGSTPTNPAPTSTGTKPPTTAPTGGSSTAPVPAPPPGGQQPGAQPNGGWAPGTAYKVGDVVTFDGKKFKCRQAHTSIRSWEPSIFTLALWLPV</sequence>
<dbReference type="GO" id="GO:0005576">
    <property type="term" value="C:extracellular region"/>
    <property type="evidence" value="ECO:0007669"/>
    <property type="project" value="InterPro"/>
</dbReference>
<dbReference type="CDD" id="cd21177">
    <property type="entry name" value="LPMO_AA10"/>
    <property type="match status" value="1"/>
</dbReference>
<dbReference type="RefSeq" id="WP_204006255.1">
    <property type="nucleotide sequence ID" value="NZ_BOPG01000065.1"/>
</dbReference>
<evidence type="ECO:0000313" key="7">
    <source>
        <dbReference type="Proteomes" id="UP000612585"/>
    </source>
</evidence>
<organism evidence="6 7">
    <name type="scientific">Virgisporangium aurantiacum</name>
    <dbReference type="NCBI Taxonomy" id="175570"/>
    <lineage>
        <taxon>Bacteria</taxon>
        <taxon>Bacillati</taxon>
        <taxon>Actinomycetota</taxon>
        <taxon>Actinomycetes</taxon>
        <taxon>Micromonosporales</taxon>
        <taxon>Micromonosporaceae</taxon>
        <taxon>Virgisporangium</taxon>
    </lineage>
</organism>
<feature type="compositionally biased region" description="Low complexity" evidence="3">
    <location>
        <begin position="216"/>
        <end position="226"/>
    </location>
</feature>
<name>A0A8J3ZCG9_9ACTN</name>
<dbReference type="InterPro" id="IPR004302">
    <property type="entry name" value="Cellulose/chitin-bd_N"/>
</dbReference>
<dbReference type="SUPFAM" id="SSF51055">
    <property type="entry name" value="Carbohydrate binding domain"/>
    <property type="match status" value="1"/>
</dbReference>
<dbReference type="InterPro" id="IPR014756">
    <property type="entry name" value="Ig_E-set"/>
</dbReference>
<feature type="domain" description="Chitin-binding type-3" evidence="5">
    <location>
        <begin position="221"/>
        <end position="268"/>
    </location>
</feature>
<dbReference type="InterPro" id="IPR036573">
    <property type="entry name" value="CBM_sf_5/12"/>
</dbReference>
<dbReference type="GO" id="GO:0005975">
    <property type="term" value="P:carbohydrate metabolic process"/>
    <property type="evidence" value="ECO:0007669"/>
    <property type="project" value="InterPro"/>
</dbReference>
<dbReference type="PANTHER" id="PTHR34823:SF1">
    <property type="entry name" value="CHITIN-BINDING TYPE-4 DOMAIN-CONTAINING PROTEIN"/>
    <property type="match status" value="1"/>
</dbReference>
<feature type="signal peptide" evidence="4">
    <location>
        <begin position="1"/>
        <end position="25"/>
    </location>
</feature>
<evidence type="ECO:0000256" key="2">
    <source>
        <dbReference type="ARBA" id="ARBA00022801"/>
    </source>
</evidence>
<dbReference type="PANTHER" id="PTHR34823">
    <property type="entry name" value="GLCNAC-BINDING PROTEIN A"/>
    <property type="match status" value="1"/>
</dbReference>
<dbReference type="Gene3D" id="2.10.10.20">
    <property type="entry name" value="Carbohydrate-binding module superfamily 5/12"/>
    <property type="match status" value="1"/>
</dbReference>
<feature type="region of interest" description="Disordered" evidence="3">
    <location>
        <begin position="177"/>
        <end position="226"/>
    </location>
</feature>
<proteinExistence type="predicted"/>
<comment type="caution">
    <text evidence="6">The sequence shown here is derived from an EMBL/GenBank/DDBJ whole genome shotgun (WGS) entry which is preliminary data.</text>
</comment>
<feature type="chain" id="PRO_5035229143" evidence="4">
    <location>
        <begin position="26"/>
        <end position="268"/>
    </location>
</feature>
<evidence type="ECO:0000256" key="3">
    <source>
        <dbReference type="SAM" id="MobiDB-lite"/>
    </source>
</evidence>
<evidence type="ECO:0000313" key="6">
    <source>
        <dbReference type="EMBL" id="GIJ61382.1"/>
    </source>
</evidence>
<dbReference type="InterPro" id="IPR003610">
    <property type="entry name" value="CBM5/12"/>
</dbReference>
<dbReference type="AlphaFoldDB" id="A0A8J3ZCG9"/>
<dbReference type="GO" id="GO:0004553">
    <property type="term" value="F:hydrolase activity, hydrolyzing O-glycosyl compounds"/>
    <property type="evidence" value="ECO:0007669"/>
    <property type="project" value="InterPro"/>
</dbReference>
<dbReference type="GO" id="GO:0030246">
    <property type="term" value="F:carbohydrate binding"/>
    <property type="evidence" value="ECO:0007669"/>
    <property type="project" value="InterPro"/>
</dbReference>
<feature type="compositionally biased region" description="Low complexity" evidence="3">
    <location>
        <begin position="179"/>
        <end position="205"/>
    </location>
</feature>
<evidence type="ECO:0000259" key="5">
    <source>
        <dbReference type="SMART" id="SM00495"/>
    </source>
</evidence>
<keyword evidence="7" id="KW-1185">Reference proteome</keyword>
<dbReference type="SUPFAM" id="SSF81296">
    <property type="entry name" value="E set domains"/>
    <property type="match status" value="1"/>
</dbReference>
<reference evidence="6" key="1">
    <citation type="submission" date="2021-01" db="EMBL/GenBank/DDBJ databases">
        <title>Whole genome shotgun sequence of Virgisporangium aurantiacum NBRC 16421.</title>
        <authorList>
            <person name="Komaki H."/>
            <person name="Tamura T."/>
        </authorList>
    </citation>
    <scope>NUCLEOTIDE SEQUENCE</scope>
    <source>
        <strain evidence="6">NBRC 16421</strain>
    </source>
</reference>
<dbReference type="InterPro" id="IPR051024">
    <property type="entry name" value="GlcNAc_Chitin_IntDeg"/>
</dbReference>
<protein>
    <submittedName>
        <fullName evidence="6">Cellulose-binding protein</fullName>
    </submittedName>
</protein>
<keyword evidence="2" id="KW-0378">Hydrolase</keyword>
<dbReference type="Proteomes" id="UP000612585">
    <property type="component" value="Unassembled WGS sequence"/>
</dbReference>
<dbReference type="Gene3D" id="2.70.50.50">
    <property type="entry name" value="chitin-binding protein cbp21"/>
    <property type="match status" value="1"/>
</dbReference>
<dbReference type="SMART" id="SM00495">
    <property type="entry name" value="ChtBD3"/>
    <property type="match status" value="1"/>
</dbReference>
<keyword evidence="1 4" id="KW-0732">Signal</keyword>
<dbReference type="CDD" id="cd12214">
    <property type="entry name" value="ChiA1_BD"/>
    <property type="match status" value="1"/>
</dbReference>
<dbReference type="Pfam" id="PF02839">
    <property type="entry name" value="CBM_5_12"/>
    <property type="match status" value="1"/>
</dbReference>
<gene>
    <name evidence="6" type="primary">cpbD_3</name>
    <name evidence="6" type="ORF">Vau01_088980</name>
</gene>
<evidence type="ECO:0000256" key="4">
    <source>
        <dbReference type="SAM" id="SignalP"/>
    </source>
</evidence>
<evidence type="ECO:0000256" key="1">
    <source>
        <dbReference type="ARBA" id="ARBA00022729"/>
    </source>
</evidence>
<dbReference type="Pfam" id="PF03067">
    <property type="entry name" value="LPMO_10"/>
    <property type="match status" value="1"/>
</dbReference>
<accession>A0A8J3ZCG9</accession>
<dbReference type="EMBL" id="BOPG01000065">
    <property type="protein sequence ID" value="GIJ61382.1"/>
    <property type="molecule type" value="Genomic_DNA"/>
</dbReference>